<feature type="chain" id="PRO_5009524887" description="Transcriptional regulator" evidence="1">
    <location>
        <begin position="19"/>
        <end position="184"/>
    </location>
</feature>
<comment type="caution">
    <text evidence="2">The sequence shown here is derived from an EMBL/GenBank/DDBJ whole genome shotgun (WGS) entry which is preliminary data.</text>
</comment>
<evidence type="ECO:0008006" key="4">
    <source>
        <dbReference type="Google" id="ProtNLM"/>
    </source>
</evidence>
<dbReference type="EMBL" id="MFNF01000001">
    <property type="protein sequence ID" value="OGH04678.1"/>
    <property type="molecule type" value="Genomic_DNA"/>
</dbReference>
<dbReference type="InterPro" id="IPR006513">
    <property type="entry name" value="YtfJ_HI0045"/>
</dbReference>
<sequence length="184" mass="19490">MKAPILALALLFPLLAQAALPVGKPLSPLTLEGEAGGLVTGGPWKSESLKGKIVLLFYVDPDEKGSNKEIEVALGALPQGPEVVSVAIINLGATWLPNSVIASKLEESQKEHPRTTYVKDLNKTLVKAWGAGDDTYMVSLIGPDQTVLYSYDGTMGQPQINEMIGKLKEAVLALTGKPIDSLGK</sequence>
<evidence type="ECO:0000313" key="3">
    <source>
        <dbReference type="Proteomes" id="UP000177583"/>
    </source>
</evidence>
<dbReference type="Pfam" id="PF09695">
    <property type="entry name" value="YtfJ_HI0045"/>
    <property type="match status" value="1"/>
</dbReference>
<evidence type="ECO:0000256" key="1">
    <source>
        <dbReference type="SAM" id="SignalP"/>
    </source>
</evidence>
<feature type="signal peptide" evidence="1">
    <location>
        <begin position="1"/>
        <end position="18"/>
    </location>
</feature>
<gene>
    <name evidence="2" type="ORF">A2557_06720</name>
</gene>
<name>A0A1F6H2R4_9PROT</name>
<dbReference type="SUPFAM" id="SSF52833">
    <property type="entry name" value="Thioredoxin-like"/>
    <property type="match status" value="1"/>
</dbReference>
<evidence type="ECO:0000313" key="2">
    <source>
        <dbReference type="EMBL" id="OGH04678.1"/>
    </source>
</evidence>
<reference evidence="2 3" key="1">
    <citation type="journal article" date="2016" name="Nat. Commun.">
        <title>Thousands of microbial genomes shed light on interconnected biogeochemical processes in an aquifer system.</title>
        <authorList>
            <person name="Anantharaman K."/>
            <person name="Brown C.T."/>
            <person name="Hug L.A."/>
            <person name="Sharon I."/>
            <person name="Castelle C.J."/>
            <person name="Probst A.J."/>
            <person name="Thomas B.C."/>
            <person name="Singh A."/>
            <person name="Wilkins M.J."/>
            <person name="Karaoz U."/>
            <person name="Brodie E.L."/>
            <person name="Williams K.H."/>
            <person name="Hubbard S.S."/>
            <person name="Banfield J.F."/>
        </authorList>
    </citation>
    <scope>NUCLEOTIDE SEQUENCE [LARGE SCALE GENOMIC DNA]</scope>
</reference>
<organism evidence="2 3">
    <name type="scientific">Candidatus Lambdaproteobacteria bacterium RIFOXYD2_FULL_56_26</name>
    <dbReference type="NCBI Taxonomy" id="1817773"/>
    <lineage>
        <taxon>Bacteria</taxon>
        <taxon>Pseudomonadati</taxon>
        <taxon>Pseudomonadota</taxon>
        <taxon>Candidatus Lambdaproteobacteria</taxon>
    </lineage>
</organism>
<keyword evidence="1" id="KW-0732">Signal</keyword>
<dbReference type="InterPro" id="IPR036249">
    <property type="entry name" value="Thioredoxin-like_sf"/>
</dbReference>
<dbReference type="Proteomes" id="UP000177583">
    <property type="component" value="Unassembled WGS sequence"/>
</dbReference>
<accession>A0A1F6H2R4</accession>
<dbReference type="Gene3D" id="3.40.30.10">
    <property type="entry name" value="Glutaredoxin"/>
    <property type="match status" value="1"/>
</dbReference>
<proteinExistence type="predicted"/>
<protein>
    <recommendedName>
        <fullName evidence="4">Transcriptional regulator</fullName>
    </recommendedName>
</protein>
<dbReference type="AlphaFoldDB" id="A0A1F6H2R4"/>